<reference evidence="2 3" key="1">
    <citation type="journal article" date="2015" name="Nature">
        <title>rRNA introns, odd ribosomes, and small enigmatic genomes across a large radiation of phyla.</title>
        <authorList>
            <person name="Brown C.T."/>
            <person name="Hug L.A."/>
            <person name="Thomas B.C."/>
            <person name="Sharon I."/>
            <person name="Castelle C.J."/>
            <person name="Singh A."/>
            <person name="Wilkins M.J."/>
            <person name="Williams K.H."/>
            <person name="Banfield J.F."/>
        </authorList>
    </citation>
    <scope>NUCLEOTIDE SEQUENCE [LARGE SCALE GENOMIC DNA]</scope>
</reference>
<protein>
    <submittedName>
        <fullName evidence="2">Uncharacterized protein</fullName>
    </submittedName>
</protein>
<proteinExistence type="predicted"/>
<dbReference type="PROSITE" id="PS51257">
    <property type="entry name" value="PROKAR_LIPOPROTEIN"/>
    <property type="match status" value="1"/>
</dbReference>
<accession>A0A0G1D4N3</accession>
<dbReference type="EMBL" id="LCDO01000004">
    <property type="protein sequence ID" value="KKS56993.1"/>
    <property type="molecule type" value="Genomic_DNA"/>
</dbReference>
<name>A0A0G1D4N3_9BACT</name>
<dbReference type="Proteomes" id="UP000034837">
    <property type="component" value="Unassembled WGS sequence"/>
</dbReference>
<evidence type="ECO:0000313" key="3">
    <source>
        <dbReference type="Proteomes" id="UP000034837"/>
    </source>
</evidence>
<dbReference type="AlphaFoldDB" id="A0A0G1D4N3"/>
<evidence type="ECO:0000313" key="2">
    <source>
        <dbReference type="EMBL" id="KKS56993.1"/>
    </source>
</evidence>
<organism evidence="2 3">
    <name type="scientific">Candidatus Magasanikbacteria bacterium GW2011_GWA2_42_32</name>
    <dbReference type="NCBI Taxonomy" id="1619039"/>
    <lineage>
        <taxon>Bacteria</taxon>
        <taxon>Candidatus Magasanikiibacteriota</taxon>
    </lineage>
</organism>
<feature type="region of interest" description="Disordered" evidence="1">
    <location>
        <begin position="202"/>
        <end position="224"/>
    </location>
</feature>
<evidence type="ECO:0000256" key="1">
    <source>
        <dbReference type="SAM" id="MobiDB-lite"/>
    </source>
</evidence>
<sequence length="224" mass="24735">MSEALGKSVLAIGFFRNSLLHPMACACCPGCMPSKAQVLGTMMFLRLQGDATFTGHGQDILGISQITGRIIRGEGDSLRVTLEKKYLEPHCASTRPIQYTFTSYEGWKEFQQLYHLRYLGLCGQYTLVDGDSDIASLVLFDHLPDLFYFANKAAQILGLSEEAVKVEEANSFSLLDKLREILGLKETTEPLAESPTEIALECPPEHPQGYFDGQAAPQPKDVAR</sequence>
<gene>
    <name evidence="2" type="ORF">UV20_C0004G0089</name>
</gene>
<comment type="caution">
    <text evidence="2">The sequence shown here is derived from an EMBL/GenBank/DDBJ whole genome shotgun (WGS) entry which is preliminary data.</text>
</comment>